<dbReference type="Gene3D" id="3.40.395.10">
    <property type="entry name" value="Adenoviral Proteinase, Chain A"/>
    <property type="match status" value="1"/>
</dbReference>
<accession>A0A835FW92</accession>
<keyword evidence="3" id="KW-0378">Hydrolase</keyword>
<evidence type="ECO:0000256" key="4">
    <source>
        <dbReference type="SAM" id="SignalP"/>
    </source>
</evidence>
<dbReference type="GO" id="GO:0006508">
    <property type="term" value="P:proteolysis"/>
    <property type="evidence" value="ECO:0007669"/>
    <property type="project" value="UniProtKB-KW"/>
</dbReference>
<dbReference type="AlphaFoldDB" id="A0A835FW92"/>
<evidence type="ECO:0000256" key="3">
    <source>
        <dbReference type="ARBA" id="ARBA00022801"/>
    </source>
</evidence>
<name>A0A835FW92_9POAL</name>
<dbReference type="EMBL" id="JACEFO010000275">
    <property type="protein sequence ID" value="KAF8775780.1"/>
    <property type="molecule type" value="Genomic_DNA"/>
</dbReference>
<keyword evidence="2" id="KW-0645">Protease</keyword>
<gene>
    <name evidence="6" type="ORF">HU200_004164</name>
</gene>
<protein>
    <recommendedName>
        <fullName evidence="5">Ubiquitin-like protease family profile domain-containing protein</fullName>
    </recommendedName>
</protein>
<feature type="chain" id="PRO_5032522387" description="Ubiquitin-like protease family profile domain-containing protein" evidence="4">
    <location>
        <begin position="22"/>
        <end position="134"/>
    </location>
</feature>
<sequence length="134" mass="15759">MRQVQLCIYTFLFHIPHLTLCDIQLKVINAYIRLLQARTNIQQREDGAAYLETSYDANMIGRDTVASLRDKDAHSFRMRRTLTYLHHDIVFFPINVKKRHWYLVVINATKRVIQVLDSKGPSTHRPELVKLVIN</sequence>
<dbReference type="InterPro" id="IPR038765">
    <property type="entry name" value="Papain-like_cys_pep_sf"/>
</dbReference>
<keyword evidence="7" id="KW-1185">Reference proteome</keyword>
<evidence type="ECO:0000256" key="2">
    <source>
        <dbReference type="ARBA" id="ARBA00022670"/>
    </source>
</evidence>
<comment type="similarity">
    <text evidence="1">Belongs to the peptidase C48 family.</text>
</comment>
<comment type="caution">
    <text evidence="6">The sequence shown here is derived from an EMBL/GenBank/DDBJ whole genome shotgun (WGS) entry which is preliminary data.</text>
</comment>
<dbReference type="SUPFAM" id="SSF54001">
    <property type="entry name" value="Cysteine proteinases"/>
    <property type="match status" value="1"/>
</dbReference>
<dbReference type="Proteomes" id="UP000636709">
    <property type="component" value="Unassembled WGS sequence"/>
</dbReference>
<evidence type="ECO:0000313" key="7">
    <source>
        <dbReference type="Proteomes" id="UP000636709"/>
    </source>
</evidence>
<evidence type="ECO:0000256" key="1">
    <source>
        <dbReference type="ARBA" id="ARBA00005234"/>
    </source>
</evidence>
<evidence type="ECO:0000259" key="5">
    <source>
        <dbReference type="PROSITE" id="PS50600"/>
    </source>
</evidence>
<organism evidence="6 7">
    <name type="scientific">Digitaria exilis</name>
    <dbReference type="NCBI Taxonomy" id="1010633"/>
    <lineage>
        <taxon>Eukaryota</taxon>
        <taxon>Viridiplantae</taxon>
        <taxon>Streptophyta</taxon>
        <taxon>Embryophyta</taxon>
        <taxon>Tracheophyta</taxon>
        <taxon>Spermatophyta</taxon>
        <taxon>Magnoliopsida</taxon>
        <taxon>Liliopsida</taxon>
        <taxon>Poales</taxon>
        <taxon>Poaceae</taxon>
        <taxon>PACMAD clade</taxon>
        <taxon>Panicoideae</taxon>
        <taxon>Panicodae</taxon>
        <taxon>Paniceae</taxon>
        <taxon>Anthephorinae</taxon>
        <taxon>Digitaria</taxon>
    </lineage>
</organism>
<proteinExistence type="inferred from homology"/>
<dbReference type="OrthoDB" id="678532at2759"/>
<evidence type="ECO:0000313" key="6">
    <source>
        <dbReference type="EMBL" id="KAF8775780.1"/>
    </source>
</evidence>
<dbReference type="InterPro" id="IPR003653">
    <property type="entry name" value="Peptidase_C48_C"/>
</dbReference>
<dbReference type="GO" id="GO:0008234">
    <property type="term" value="F:cysteine-type peptidase activity"/>
    <property type="evidence" value="ECO:0007669"/>
    <property type="project" value="InterPro"/>
</dbReference>
<dbReference type="PROSITE" id="PS50600">
    <property type="entry name" value="ULP_PROTEASE"/>
    <property type="match status" value="1"/>
</dbReference>
<reference evidence="6" key="1">
    <citation type="submission" date="2020-07" db="EMBL/GenBank/DDBJ databases">
        <title>Genome sequence and genetic diversity analysis of an under-domesticated orphan crop, white fonio (Digitaria exilis).</title>
        <authorList>
            <person name="Bennetzen J.L."/>
            <person name="Chen S."/>
            <person name="Ma X."/>
            <person name="Wang X."/>
            <person name="Yssel A.E.J."/>
            <person name="Chaluvadi S.R."/>
            <person name="Johnson M."/>
            <person name="Gangashetty P."/>
            <person name="Hamidou F."/>
            <person name="Sanogo M.D."/>
            <person name="Zwaenepoel A."/>
            <person name="Wallace J."/>
            <person name="Van De Peer Y."/>
            <person name="Van Deynze A."/>
        </authorList>
    </citation>
    <scope>NUCLEOTIDE SEQUENCE</scope>
    <source>
        <tissue evidence="6">Leaves</tissue>
    </source>
</reference>
<feature type="signal peptide" evidence="4">
    <location>
        <begin position="1"/>
        <end position="21"/>
    </location>
</feature>
<keyword evidence="4" id="KW-0732">Signal</keyword>
<dbReference type="Pfam" id="PF02902">
    <property type="entry name" value="Peptidase_C48"/>
    <property type="match status" value="1"/>
</dbReference>
<feature type="domain" description="Ubiquitin-like protease family profile" evidence="5">
    <location>
        <begin position="1"/>
        <end position="134"/>
    </location>
</feature>